<dbReference type="SUPFAM" id="SSF47203">
    <property type="entry name" value="Acyl-CoA dehydrogenase C-terminal domain-like"/>
    <property type="match status" value="1"/>
</dbReference>
<dbReference type="PANTHER" id="PTHR43884:SF25">
    <property type="entry name" value="ACYL-COA DEHYDROGENASE YDBM-RELATED"/>
    <property type="match status" value="1"/>
</dbReference>
<protein>
    <submittedName>
        <fullName evidence="5">Acyl-CoA dehydrogenase family protein</fullName>
    </submittedName>
</protein>
<sequence length="384" mass="41270">MVTTTGLSPLHTVHAELAGIARSLGPTFAERAETADANDAFVAENYRDLREAGLVEAGVPTDLGGGGAEIAELCAMIKELAHHCGSTALAFSMHTHQVAIPAWRWTRQKAAPVVPLLKRVAAERIILLSSGGSDWIEGSGKAEKVDGGYRITARKIFTSGSPVGDILMTGAVLDEPDGPKVIHFGVPMKSPHVKILDTWKAMGMRGTGSNDVMIEGHVVPDDAVALKRNQGEWHMLFHIISMIAFPLIYSAYMGVAESARDIALQMAKKREPDAHIIALAGRMDTELRAAQYAHAGMIAAAERGEPSPATTNEMMIGRSLVARHAIAATELAMETAGGAAFYRDKGLERRFRDVQGARYHPMRIGAQQEFAGRTALGLDTLKTY</sequence>
<evidence type="ECO:0000259" key="3">
    <source>
        <dbReference type="Pfam" id="PF02771"/>
    </source>
</evidence>
<dbReference type="PANTHER" id="PTHR43884">
    <property type="entry name" value="ACYL-COA DEHYDROGENASE"/>
    <property type="match status" value="1"/>
</dbReference>
<dbReference type="InterPro" id="IPR013107">
    <property type="entry name" value="Acyl-CoA_DH_C"/>
</dbReference>
<dbReference type="InterPro" id="IPR036250">
    <property type="entry name" value="AcylCo_DH-like_C"/>
</dbReference>
<keyword evidence="2" id="KW-1133">Transmembrane helix</keyword>
<accession>A0ABV0LUV9</accession>
<dbReference type="EMBL" id="JBEAAL010000001">
    <property type="protein sequence ID" value="MEQ1403397.1"/>
    <property type="molecule type" value="Genomic_DNA"/>
</dbReference>
<dbReference type="Pfam" id="PF08028">
    <property type="entry name" value="Acyl-CoA_dh_2"/>
    <property type="match status" value="1"/>
</dbReference>
<dbReference type="SUPFAM" id="SSF56645">
    <property type="entry name" value="Acyl-CoA dehydrogenase NM domain-like"/>
    <property type="match status" value="1"/>
</dbReference>
<dbReference type="PIRSF" id="PIRSF016578">
    <property type="entry name" value="HsaA"/>
    <property type="match status" value="1"/>
</dbReference>
<organism evidence="5 6">
    <name type="scientific">Neorhizobium phenanthreniclasticum</name>
    <dbReference type="NCBI Taxonomy" id="3157917"/>
    <lineage>
        <taxon>Bacteria</taxon>
        <taxon>Pseudomonadati</taxon>
        <taxon>Pseudomonadota</taxon>
        <taxon>Alphaproteobacteria</taxon>
        <taxon>Hyphomicrobiales</taxon>
        <taxon>Rhizobiaceae</taxon>
        <taxon>Rhizobium/Agrobacterium group</taxon>
        <taxon>Neorhizobium</taxon>
    </lineage>
</organism>
<feature type="domain" description="Acyl-CoA dehydrogenase C-terminal" evidence="4">
    <location>
        <begin position="251"/>
        <end position="360"/>
    </location>
</feature>
<keyword evidence="1" id="KW-0560">Oxidoreductase</keyword>
<reference evidence="5 6" key="1">
    <citation type="submission" date="2024-05" db="EMBL/GenBank/DDBJ databases">
        <title>Neorhizobium sp. Rsf11, a plant growth promoting and heavy metal resistant PAH-degrader.</title>
        <authorList>
            <person name="Golubev S.N."/>
            <person name="Muratova A.Y."/>
            <person name="Markelova M.I."/>
        </authorList>
    </citation>
    <scope>NUCLEOTIDE SEQUENCE [LARGE SCALE GENOMIC DNA]</scope>
    <source>
        <strain evidence="5 6">Rsf11</strain>
    </source>
</reference>
<dbReference type="Gene3D" id="2.40.110.10">
    <property type="entry name" value="Butyryl-CoA Dehydrogenase, subunit A, domain 2"/>
    <property type="match status" value="1"/>
</dbReference>
<evidence type="ECO:0000256" key="2">
    <source>
        <dbReference type="SAM" id="Phobius"/>
    </source>
</evidence>
<dbReference type="InterPro" id="IPR013786">
    <property type="entry name" value="AcylCoA_DH/ox_N"/>
</dbReference>
<dbReference type="RefSeq" id="WP_052183141.1">
    <property type="nucleotide sequence ID" value="NZ_JBEAAL010000001.1"/>
</dbReference>
<dbReference type="Gene3D" id="1.10.540.10">
    <property type="entry name" value="Acyl-CoA dehydrogenase/oxidase, N-terminal domain"/>
    <property type="match status" value="1"/>
</dbReference>
<comment type="caution">
    <text evidence="5">The sequence shown here is derived from an EMBL/GenBank/DDBJ whole genome shotgun (WGS) entry which is preliminary data.</text>
</comment>
<evidence type="ECO:0000256" key="1">
    <source>
        <dbReference type="ARBA" id="ARBA00023002"/>
    </source>
</evidence>
<feature type="domain" description="Acyl-CoA dehydrogenase/oxidase N-terminal" evidence="3">
    <location>
        <begin position="29"/>
        <end position="105"/>
    </location>
</feature>
<dbReference type="InterPro" id="IPR037069">
    <property type="entry name" value="AcylCoA_DH/ox_N_sf"/>
</dbReference>
<feature type="transmembrane region" description="Helical" evidence="2">
    <location>
        <begin position="235"/>
        <end position="255"/>
    </location>
</feature>
<dbReference type="Gene3D" id="1.20.140.10">
    <property type="entry name" value="Butyryl-CoA Dehydrogenase, subunit A, domain 3"/>
    <property type="match status" value="1"/>
</dbReference>
<evidence type="ECO:0000313" key="6">
    <source>
        <dbReference type="Proteomes" id="UP001496627"/>
    </source>
</evidence>
<evidence type="ECO:0000313" key="5">
    <source>
        <dbReference type="EMBL" id="MEQ1403397.1"/>
    </source>
</evidence>
<keyword evidence="2" id="KW-0472">Membrane</keyword>
<dbReference type="Proteomes" id="UP001496627">
    <property type="component" value="Unassembled WGS sequence"/>
</dbReference>
<dbReference type="InterPro" id="IPR046373">
    <property type="entry name" value="Acyl-CoA_Oxase/DH_mid-dom_sf"/>
</dbReference>
<keyword evidence="6" id="KW-1185">Reference proteome</keyword>
<dbReference type="Pfam" id="PF02771">
    <property type="entry name" value="Acyl-CoA_dh_N"/>
    <property type="match status" value="1"/>
</dbReference>
<keyword evidence="2" id="KW-0812">Transmembrane</keyword>
<proteinExistence type="predicted"/>
<name>A0ABV0LUV9_9HYPH</name>
<dbReference type="InterPro" id="IPR009100">
    <property type="entry name" value="AcylCoA_DH/oxidase_NM_dom_sf"/>
</dbReference>
<gene>
    <name evidence="5" type="ORF">ABK249_00505</name>
</gene>
<evidence type="ECO:0000259" key="4">
    <source>
        <dbReference type="Pfam" id="PF08028"/>
    </source>
</evidence>